<evidence type="ECO:0000259" key="2">
    <source>
        <dbReference type="Pfam" id="PF13439"/>
    </source>
</evidence>
<dbReference type="AlphaFoldDB" id="A0A239FTW9"/>
<dbReference type="GO" id="GO:0016757">
    <property type="term" value="F:glycosyltransferase activity"/>
    <property type="evidence" value="ECO:0007669"/>
    <property type="project" value="UniProtKB-KW"/>
</dbReference>
<protein>
    <submittedName>
        <fullName evidence="3">Alpha-1,6-mannosyltransferase</fullName>
    </submittedName>
</protein>
<name>A0A239FTW9_EKHLU</name>
<dbReference type="Pfam" id="PF13439">
    <property type="entry name" value="Glyco_transf_4"/>
    <property type="match status" value="1"/>
</dbReference>
<proteinExistence type="predicted"/>
<feature type="domain" description="Glycosyltransferase subfamily 4-like N-terminal" evidence="2">
    <location>
        <begin position="16"/>
        <end position="192"/>
    </location>
</feature>
<dbReference type="Gene3D" id="3.40.50.2000">
    <property type="entry name" value="Glycogen Phosphorylase B"/>
    <property type="match status" value="2"/>
</dbReference>
<dbReference type="OrthoDB" id="9790710at2"/>
<sequence length="386" mass="44423">MHCIIDCNNFWSPNGGGVRRYHLEKLNFYKERSNIRYVFVMNDDKTYTEQIASNTFIEHLEVKQPFRNDGYKNLLDAKKLEHIFLKYNPDVIEVGSPFFLPKMVNSILKKNKLKAKVFGFWHNDFPVTSFKRNFQFAGSYIAGLAEKLGWLYARKRYNKMDGIMVSSRLIGDRMKANGIYNIIYLPLGVDLETFNHQERGNADTLKNDRISLFFAHRLNKEKGIDLVLKAYPKVCKYLGYEPKLIIAGSGPADNKTKSLANKYANVHYIGYLSDKSSLAKHYREADLCFALSQWETFGLSILEAYACGAPVIAASDGAAREHATNSGVPLLLKKRNSEELAILIRQFAESKERESQKNSVINYAKQFTWKKCFEKQLQIYESHLVE</sequence>
<dbReference type="SUPFAM" id="SSF53756">
    <property type="entry name" value="UDP-Glycosyltransferase/glycogen phosphorylase"/>
    <property type="match status" value="1"/>
</dbReference>
<dbReference type="InterPro" id="IPR001296">
    <property type="entry name" value="Glyco_trans_1"/>
</dbReference>
<dbReference type="InterPro" id="IPR050194">
    <property type="entry name" value="Glycosyltransferase_grp1"/>
</dbReference>
<dbReference type="Pfam" id="PF00534">
    <property type="entry name" value="Glycos_transf_1"/>
    <property type="match status" value="1"/>
</dbReference>
<dbReference type="Proteomes" id="UP000198393">
    <property type="component" value="Unassembled WGS sequence"/>
</dbReference>
<dbReference type="RefSeq" id="WP_089355541.1">
    <property type="nucleotide sequence ID" value="NZ_FZPD01000001.1"/>
</dbReference>
<keyword evidence="4" id="KW-1185">Reference proteome</keyword>
<gene>
    <name evidence="3" type="ORF">SAMN05421640_0797</name>
</gene>
<keyword evidence="3" id="KW-0328">Glycosyltransferase</keyword>
<keyword evidence="3" id="KW-0808">Transferase</keyword>
<feature type="domain" description="Glycosyl transferase family 1" evidence="1">
    <location>
        <begin position="205"/>
        <end position="366"/>
    </location>
</feature>
<dbReference type="PANTHER" id="PTHR45947:SF3">
    <property type="entry name" value="SULFOQUINOVOSYL TRANSFERASE SQD2"/>
    <property type="match status" value="1"/>
</dbReference>
<evidence type="ECO:0000259" key="1">
    <source>
        <dbReference type="Pfam" id="PF00534"/>
    </source>
</evidence>
<evidence type="ECO:0000313" key="4">
    <source>
        <dbReference type="Proteomes" id="UP000198393"/>
    </source>
</evidence>
<reference evidence="3 4" key="1">
    <citation type="submission" date="2017-06" db="EMBL/GenBank/DDBJ databases">
        <authorList>
            <person name="Kim H.J."/>
            <person name="Triplett B.A."/>
        </authorList>
    </citation>
    <scope>NUCLEOTIDE SEQUENCE [LARGE SCALE GENOMIC DNA]</scope>
    <source>
        <strain evidence="3 4">DSM 19307</strain>
    </source>
</reference>
<dbReference type="EMBL" id="FZPD01000001">
    <property type="protein sequence ID" value="SNS59354.1"/>
    <property type="molecule type" value="Genomic_DNA"/>
</dbReference>
<dbReference type="InterPro" id="IPR028098">
    <property type="entry name" value="Glyco_trans_4-like_N"/>
</dbReference>
<dbReference type="PANTHER" id="PTHR45947">
    <property type="entry name" value="SULFOQUINOVOSYL TRANSFERASE SQD2"/>
    <property type="match status" value="1"/>
</dbReference>
<organism evidence="3 4">
    <name type="scientific">Ekhidna lutea</name>
    <dbReference type="NCBI Taxonomy" id="447679"/>
    <lineage>
        <taxon>Bacteria</taxon>
        <taxon>Pseudomonadati</taxon>
        <taxon>Bacteroidota</taxon>
        <taxon>Cytophagia</taxon>
        <taxon>Cytophagales</taxon>
        <taxon>Reichenbachiellaceae</taxon>
        <taxon>Ekhidna</taxon>
    </lineage>
</organism>
<evidence type="ECO:0000313" key="3">
    <source>
        <dbReference type="EMBL" id="SNS59354.1"/>
    </source>
</evidence>
<accession>A0A239FTW9</accession>